<dbReference type="SMART" id="SM00248">
    <property type="entry name" value="ANK"/>
    <property type="match status" value="5"/>
</dbReference>
<evidence type="ECO:0000313" key="5">
    <source>
        <dbReference type="EMBL" id="KAJ4826892.1"/>
    </source>
</evidence>
<dbReference type="Proteomes" id="UP001141552">
    <property type="component" value="Unassembled WGS sequence"/>
</dbReference>
<name>A0A9Q0J3Q3_9ROSI</name>
<dbReference type="GO" id="GO:0016020">
    <property type="term" value="C:membrane"/>
    <property type="evidence" value="ECO:0007669"/>
    <property type="project" value="TreeGrafter"/>
</dbReference>
<evidence type="ECO:0000259" key="4">
    <source>
        <dbReference type="Pfam" id="PF13962"/>
    </source>
</evidence>
<dbReference type="Pfam" id="PF13962">
    <property type="entry name" value="PGG"/>
    <property type="match status" value="1"/>
</dbReference>
<feature type="transmembrane region" description="Helical" evidence="3">
    <location>
        <begin position="641"/>
        <end position="666"/>
    </location>
</feature>
<dbReference type="Gene3D" id="1.25.40.20">
    <property type="entry name" value="Ankyrin repeat-containing domain"/>
    <property type="match status" value="2"/>
</dbReference>
<feature type="region of interest" description="Disordered" evidence="2">
    <location>
        <begin position="324"/>
        <end position="353"/>
    </location>
</feature>
<feature type="compositionally biased region" description="Basic and acidic residues" evidence="2">
    <location>
        <begin position="342"/>
        <end position="352"/>
    </location>
</feature>
<dbReference type="PANTHER" id="PTHR24177:SF103">
    <property type="entry name" value="PGG DOMAIN-CONTAINING PROTEIN"/>
    <property type="match status" value="1"/>
</dbReference>
<dbReference type="AlphaFoldDB" id="A0A9Q0J3Q3"/>
<feature type="non-terminal residue" evidence="5">
    <location>
        <position position="755"/>
    </location>
</feature>
<feature type="transmembrane region" description="Helical" evidence="3">
    <location>
        <begin position="678"/>
        <end position="705"/>
    </location>
</feature>
<dbReference type="InterPro" id="IPR002110">
    <property type="entry name" value="Ankyrin_rpt"/>
</dbReference>
<organism evidence="5 6">
    <name type="scientific">Turnera subulata</name>
    <dbReference type="NCBI Taxonomy" id="218843"/>
    <lineage>
        <taxon>Eukaryota</taxon>
        <taxon>Viridiplantae</taxon>
        <taxon>Streptophyta</taxon>
        <taxon>Embryophyta</taxon>
        <taxon>Tracheophyta</taxon>
        <taxon>Spermatophyta</taxon>
        <taxon>Magnoliopsida</taxon>
        <taxon>eudicotyledons</taxon>
        <taxon>Gunneridae</taxon>
        <taxon>Pentapetalae</taxon>
        <taxon>rosids</taxon>
        <taxon>fabids</taxon>
        <taxon>Malpighiales</taxon>
        <taxon>Passifloraceae</taxon>
        <taxon>Turnera</taxon>
    </lineage>
</organism>
<feature type="transmembrane region" description="Helical" evidence="3">
    <location>
        <begin position="601"/>
        <end position="621"/>
    </location>
</feature>
<dbReference type="SUPFAM" id="SSF48403">
    <property type="entry name" value="Ankyrin repeat"/>
    <property type="match status" value="2"/>
</dbReference>
<keyword evidence="3" id="KW-0472">Membrane</keyword>
<keyword evidence="6" id="KW-1185">Reference proteome</keyword>
<evidence type="ECO:0000256" key="1">
    <source>
        <dbReference type="SAM" id="Coils"/>
    </source>
</evidence>
<evidence type="ECO:0000313" key="6">
    <source>
        <dbReference type="Proteomes" id="UP001141552"/>
    </source>
</evidence>
<keyword evidence="3" id="KW-0812">Transmembrane</keyword>
<evidence type="ECO:0000256" key="3">
    <source>
        <dbReference type="SAM" id="Phobius"/>
    </source>
</evidence>
<feature type="domain" description="PGG" evidence="4">
    <location>
        <begin position="553"/>
        <end position="665"/>
    </location>
</feature>
<dbReference type="OrthoDB" id="20727at2759"/>
<reference evidence="5" key="2">
    <citation type="journal article" date="2023" name="Plants (Basel)">
        <title>Annotation of the Turnera subulata (Passifloraceae) Draft Genome Reveals the S-Locus Evolved after the Divergence of Turneroideae from Passifloroideae in a Stepwise Manner.</title>
        <authorList>
            <person name="Henning P.M."/>
            <person name="Roalson E.H."/>
            <person name="Mir W."/>
            <person name="McCubbin A.G."/>
            <person name="Shore J.S."/>
        </authorList>
    </citation>
    <scope>NUCLEOTIDE SEQUENCE</scope>
    <source>
        <strain evidence="5">F60SS</strain>
    </source>
</reference>
<feature type="coiled-coil region" evidence="1">
    <location>
        <begin position="236"/>
        <end position="270"/>
    </location>
</feature>
<keyword evidence="1" id="KW-0175">Coiled coil</keyword>
<evidence type="ECO:0000256" key="2">
    <source>
        <dbReference type="SAM" id="MobiDB-lite"/>
    </source>
</evidence>
<dbReference type="Pfam" id="PF12796">
    <property type="entry name" value="Ank_2"/>
    <property type="match status" value="2"/>
</dbReference>
<proteinExistence type="predicted"/>
<dbReference type="InterPro" id="IPR026961">
    <property type="entry name" value="PGG_dom"/>
</dbReference>
<accession>A0A9Q0J3Q3</accession>
<sequence>MAGGEEEAIRRELFGLAMKGEWEKVVETYRNNPKAHESQITKSGDTVIQIAVTDGQQKIVEELVSIMVAARGKSGASSCLQIANEQGNTALHRAASMGNAKICECVAKVDPSTLLVARNKDNQTPFFLSALHGKMTRAMLITVGKMAILFFMFPLPENISHGISPLHLLASKPTAFRSGSHISGFLKLIYSCTFVDELKVNKPPTGGQTSLADISRNNLKYPDNYETCINIIWLFVKAAEDALKKTQDALEETQRQIRKLEQKKKNHIWSVQIMNELLNRTSMYEYDHTAGSNPEIAAADHVTQPYAFRAGGHVAFDQNVEKHEQLQPTNIDHPKQRNPSMGKDEEKQKDSDEMGIVQLQVLTPKRSGASGMVEKVLDFFSVEDMKLDKKNIVLMAMQEPKPIPLMAKKETPILIAAKNGIKEMVEKIIQRFPVAIHDMNSDGKNVVLLAVENRQPHVYEFLISLKRAIMKESIFHQVDSNGNSALHLAATLGDYKPWRIPGAALQMQWEFKWYKYVKNSMPRDFFVRHNNDGKTARDIFTNTHQELVKSGGEWLTNTSESCSVVAALIATVAFATSATVPGGVNEENGAPTLEGQPAFNVFAISSLVALCFSVTAVVMFLSILTSRYQEKDFGRDLPRKLLLGLSSLFVSIAAILVSFCAGHFFVLKDKLRIAALPIYAVTCLPVTLFAIMQFPLYFDLVWAFFKKVPQRSYMRDPGKFSTLCLGGHNRGGFALAQAMSSLKVKIFELAGVDPV</sequence>
<keyword evidence="3" id="KW-1133">Transmembrane helix</keyword>
<gene>
    <name evidence="5" type="ORF">Tsubulata_044189</name>
</gene>
<dbReference type="InterPro" id="IPR036770">
    <property type="entry name" value="Ankyrin_rpt-contain_sf"/>
</dbReference>
<protein>
    <recommendedName>
        <fullName evidence="4">PGG domain-containing protein</fullName>
    </recommendedName>
</protein>
<dbReference type="EMBL" id="JAKUCV010006550">
    <property type="protein sequence ID" value="KAJ4826892.1"/>
    <property type="molecule type" value="Genomic_DNA"/>
</dbReference>
<reference evidence="5" key="1">
    <citation type="submission" date="2022-02" db="EMBL/GenBank/DDBJ databases">
        <authorList>
            <person name="Henning P.M."/>
            <person name="McCubbin A.G."/>
            <person name="Shore J.S."/>
        </authorList>
    </citation>
    <scope>NUCLEOTIDE SEQUENCE</scope>
    <source>
        <strain evidence="5">F60SS</strain>
        <tissue evidence="5">Leaves</tissue>
    </source>
</reference>
<dbReference type="PANTHER" id="PTHR24177">
    <property type="entry name" value="CASKIN"/>
    <property type="match status" value="1"/>
</dbReference>
<comment type="caution">
    <text evidence="5">The sequence shown here is derived from an EMBL/GenBank/DDBJ whole genome shotgun (WGS) entry which is preliminary data.</text>
</comment>